<dbReference type="Proteomes" id="UP001374579">
    <property type="component" value="Unassembled WGS sequence"/>
</dbReference>
<dbReference type="FunFam" id="1.10.1040.10:FF:000006">
    <property type="entry name" value="3-hydroxyisobutyrate dehydrogenase"/>
    <property type="match status" value="1"/>
</dbReference>
<evidence type="ECO:0000259" key="10">
    <source>
        <dbReference type="Pfam" id="PF14833"/>
    </source>
</evidence>
<dbReference type="NCBIfam" id="TIGR01692">
    <property type="entry name" value="HIBADH"/>
    <property type="match status" value="1"/>
</dbReference>
<dbReference type="InterPro" id="IPR029154">
    <property type="entry name" value="HIBADH-like_NADP-bd"/>
</dbReference>
<dbReference type="GO" id="GO:0006574">
    <property type="term" value="P:L-valine catabolic process"/>
    <property type="evidence" value="ECO:0007669"/>
    <property type="project" value="TreeGrafter"/>
</dbReference>
<feature type="domain" description="3-hydroxyisobutyrate dehydrogenase-like NAD-binding" evidence="10">
    <location>
        <begin position="223"/>
        <end position="349"/>
    </location>
</feature>
<accession>A0AAN9AS75</accession>
<comment type="caution">
    <text evidence="11">The sequence shown here is derived from an EMBL/GenBank/DDBJ whole genome shotgun (WGS) entry which is preliminary data.</text>
</comment>
<evidence type="ECO:0000256" key="4">
    <source>
        <dbReference type="ARBA" id="ARBA00022456"/>
    </source>
</evidence>
<protein>
    <recommendedName>
        <fullName evidence="3 8">3-hydroxyisobutyrate dehydrogenase</fullName>
        <shortName evidence="8">HIBADH</shortName>
        <ecNumber evidence="3 8">1.1.1.31</ecNumber>
    </recommendedName>
</protein>
<dbReference type="PROSITE" id="PS00895">
    <property type="entry name" value="3_HYDROXYISOBUT_DH"/>
    <property type="match status" value="1"/>
</dbReference>
<comment type="catalytic activity">
    <reaction evidence="7 8">
        <text>3-hydroxy-2-methylpropanoate + NAD(+) = 2-methyl-3-oxopropanoate + NADH + H(+)</text>
        <dbReference type="Rhea" id="RHEA:17681"/>
        <dbReference type="ChEBI" id="CHEBI:11805"/>
        <dbReference type="ChEBI" id="CHEBI:15378"/>
        <dbReference type="ChEBI" id="CHEBI:57540"/>
        <dbReference type="ChEBI" id="CHEBI:57700"/>
        <dbReference type="ChEBI" id="CHEBI:57945"/>
        <dbReference type="EC" id="1.1.1.31"/>
    </reaction>
</comment>
<dbReference type="Gene3D" id="3.40.50.720">
    <property type="entry name" value="NAD(P)-binding Rossmann-like Domain"/>
    <property type="match status" value="2"/>
</dbReference>
<evidence type="ECO:0000256" key="1">
    <source>
        <dbReference type="ARBA" id="ARBA00005109"/>
    </source>
</evidence>
<evidence type="ECO:0000256" key="3">
    <source>
        <dbReference type="ARBA" id="ARBA00012991"/>
    </source>
</evidence>
<organism evidence="11 12">
    <name type="scientific">Littorina saxatilis</name>
    <dbReference type="NCBI Taxonomy" id="31220"/>
    <lineage>
        <taxon>Eukaryota</taxon>
        <taxon>Metazoa</taxon>
        <taxon>Spiralia</taxon>
        <taxon>Lophotrochozoa</taxon>
        <taxon>Mollusca</taxon>
        <taxon>Gastropoda</taxon>
        <taxon>Caenogastropoda</taxon>
        <taxon>Littorinimorpha</taxon>
        <taxon>Littorinoidea</taxon>
        <taxon>Littorinidae</taxon>
        <taxon>Littorina</taxon>
    </lineage>
</organism>
<dbReference type="GO" id="GO:0005739">
    <property type="term" value="C:mitochondrion"/>
    <property type="evidence" value="ECO:0007669"/>
    <property type="project" value="TreeGrafter"/>
</dbReference>
<feature type="domain" description="6-phosphogluconate dehydrogenase NADP-binding" evidence="9">
    <location>
        <begin position="36"/>
        <end position="220"/>
    </location>
</feature>
<dbReference type="Pfam" id="PF14833">
    <property type="entry name" value="NAD_binding_11"/>
    <property type="match status" value="1"/>
</dbReference>
<dbReference type="EC" id="1.1.1.31" evidence="3 8"/>
<evidence type="ECO:0000256" key="6">
    <source>
        <dbReference type="ARBA" id="ARBA00023027"/>
    </source>
</evidence>
<keyword evidence="12" id="KW-1185">Reference proteome</keyword>
<evidence type="ECO:0000313" key="12">
    <source>
        <dbReference type="Proteomes" id="UP001374579"/>
    </source>
</evidence>
<evidence type="ECO:0000256" key="2">
    <source>
        <dbReference type="ARBA" id="ARBA00006013"/>
    </source>
</evidence>
<dbReference type="SUPFAM" id="SSF48179">
    <property type="entry name" value="6-phosphogluconate dehydrogenase C-terminal domain-like"/>
    <property type="match status" value="1"/>
</dbReference>
<dbReference type="GO" id="GO:0050661">
    <property type="term" value="F:NADP binding"/>
    <property type="evidence" value="ECO:0007669"/>
    <property type="project" value="InterPro"/>
</dbReference>
<sequence length="356" mass="37095">MSSLNIVARNSKVFAAQICRNQQFGASNRHASSSAKVGFVGLGNMGGHMARNLMKNGHPLIVFDTVPDSMQAIKKEGATLASSPQEVASTVLLEQLASVLTGATLASSPQEVASQTNLIITMLPASQHVLDVYTGSSGILGSVQKGSLLIDSSTIDPSVSQQMAEESTKVGATFVDAPVSGGVNAARDAGLTFMVGSPDQSFGKVKEILDKMGKNVVHCGSVGTGQAAKICNNMLLAISMIGTAETMNLGMKLGLDPKLLAKILNMSSGRCWSSEVYNPVPGVLDGVPSSNDYQGGFGTALMTKDLGLAQNAATATQSPTPLGSLSHQLYRLMTNSGYAGKDFSSAFQFLKQQDKK</sequence>
<evidence type="ECO:0000259" key="9">
    <source>
        <dbReference type="Pfam" id="PF03446"/>
    </source>
</evidence>
<keyword evidence="6 8" id="KW-0520">NAD</keyword>
<dbReference type="Pfam" id="PF03446">
    <property type="entry name" value="NAD_binding_2"/>
    <property type="match status" value="1"/>
</dbReference>
<dbReference type="PANTHER" id="PTHR22981">
    <property type="entry name" value="3-HYDROXYISOBUTYRATE DEHYDROGENASE-RELATED"/>
    <property type="match status" value="1"/>
</dbReference>
<evidence type="ECO:0000256" key="5">
    <source>
        <dbReference type="ARBA" id="ARBA00023002"/>
    </source>
</evidence>
<dbReference type="EMBL" id="JBAMIC010000021">
    <property type="protein sequence ID" value="KAK7092220.1"/>
    <property type="molecule type" value="Genomic_DNA"/>
</dbReference>
<dbReference type="InterPro" id="IPR013328">
    <property type="entry name" value="6PGD_dom2"/>
</dbReference>
<dbReference type="InterPro" id="IPR011548">
    <property type="entry name" value="HIBADH"/>
</dbReference>
<keyword evidence="5 8" id="KW-0560">Oxidoreductase</keyword>
<evidence type="ECO:0000256" key="8">
    <source>
        <dbReference type="RuleBase" id="RU910714"/>
    </source>
</evidence>
<dbReference type="InterPro" id="IPR006115">
    <property type="entry name" value="6PGDH_NADP-bd"/>
</dbReference>
<dbReference type="GO" id="GO:0008442">
    <property type="term" value="F:3-hydroxyisobutyrate dehydrogenase activity"/>
    <property type="evidence" value="ECO:0007669"/>
    <property type="project" value="UniProtKB-EC"/>
</dbReference>
<comment type="pathway">
    <text evidence="1 8">Amino-acid degradation; L-valine degradation.</text>
</comment>
<comment type="similarity">
    <text evidence="2">Belongs to the HIBADH-related family. 3-hydroxyisobutyrate dehydrogenase subfamily.</text>
</comment>
<proteinExistence type="inferred from homology"/>
<reference evidence="11 12" key="1">
    <citation type="submission" date="2024-02" db="EMBL/GenBank/DDBJ databases">
        <title>Chromosome-scale genome assembly of the rough periwinkle Littorina saxatilis.</title>
        <authorList>
            <person name="De Jode A."/>
            <person name="Faria R."/>
            <person name="Formenti G."/>
            <person name="Sims Y."/>
            <person name="Smith T.P."/>
            <person name="Tracey A."/>
            <person name="Wood J.M.D."/>
            <person name="Zagrodzka Z.B."/>
            <person name="Johannesson K."/>
            <person name="Butlin R.K."/>
            <person name="Leder E.H."/>
        </authorList>
    </citation>
    <scope>NUCLEOTIDE SEQUENCE [LARGE SCALE GENOMIC DNA]</scope>
    <source>
        <strain evidence="11">Snail1</strain>
        <tissue evidence="11">Muscle</tissue>
    </source>
</reference>
<dbReference type="PANTHER" id="PTHR22981:SF7">
    <property type="entry name" value="3-HYDROXYISOBUTYRATE DEHYDROGENASE, MITOCHONDRIAL"/>
    <property type="match status" value="1"/>
</dbReference>
<dbReference type="AlphaFoldDB" id="A0AAN9AS75"/>
<keyword evidence="4 8" id="KW-0101">Branched-chain amino acid catabolism</keyword>
<name>A0AAN9AS75_9CAEN</name>
<dbReference type="InterPro" id="IPR002204">
    <property type="entry name" value="3-OH-isobutyrate_DH-rel_CS"/>
</dbReference>
<dbReference type="Gene3D" id="1.10.1040.10">
    <property type="entry name" value="N-(1-d-carboxylethyl)-l-norvaline Dehydrogenase, domain 2"/>
    <property type="match status" value="1"/>
</dbReference>
<dbReference type="InterPro" id="IPR008927">
    <property type="entry name" value="6-PGluconate_DH-like_C_sf"/>
</dbReference>
<evidence type="ECO:0000256" key="7">
    <source>
        <dbReference type="ARBA" id="ARBA00049197"/>
    </source>
</evidence>
<dbReference type="SUPFAM" id="SSF51735">
    <property type="entry name" value="NAD(P)-binding Rossmann-fold domains"/>
    <property type="match status" value="1"/>
</dbReference>
<evidence type="ECO:0000313" key="11">
    <source>
        <dbReference type="EMBL" id="KAK7092220.1"/>
    </source>
</evidence>
<dbReference type="InterPro" id="IPR036291">
    <property type="entry name" value="NAD(P)-bd_dom_sf"/>
</dbReference>
<gene>
    <name evidence="11" type="ORF">V1264_008007</name>
</gene>
<dbReference type="GO" id="GO:0051287">
    <property type="term" value="F:NAD binding"/>
    <property type="evidence" value="ECO:0007669"/>
    <property type="project" value="InterPro"/>
</dbReference>